<dbReference type="Proteomes" id="UP000001542">
    <property type="component" value="Unassembled WGS sequence"/>
</dbReference>
<dbReference type="PROSITE" id="PS50297">
    <property type="entry name" value="ANK_REP_REGION"/>
    <property type="match status" value="3"/>
</dbReference>
<dbReference type="PANTHER" id="PTHR24171">
    <property type="entry name" value="ANKYRIN REPEAT DOMAIN-CONTAINING PROTEIN 39-RELATED"/>
    <property type="match status" value="1"/>
</dbReference>
<name>A2EDA0_TRIV3</name>
<sequence>MSKFYGPRRKVKSIGEVEFPEEILAYGEIYDKLINLNPETVSDSQTYLNNFLKANPHELYMVIYLISKIWISRPKQLKLYADLIVTIMKSHSKGCHSIPSSFSEASSSKDIFIEKLSLYLPLVLEKRKCKLFKADPSYSSNRSARIEDLLTIYPQNTAGFYIINDMLPEIQTFMADPNYKFNLQLVSTIHSTPISPIELAARFGSINIFKFFLLNNIEFSTGGMFDAIIGGNYEIIRTCENLGTKCEDPFEVAVMANQNDVADWFLENQECKIIPPAQIIENGNLRALIFGILNKSKLDVSYNRLGLLARVSDLGSLKLAEYSINCGADPSKQTTSKKIPLSFAAINKDVEMAKLLLQHNSPVNLTKRSPLHDAAESGSVEICKLLIENHADVNQLAAKRWTPLHFAAWNNNIDVAKCLVDNGADINAMAYKLEYGMFEDMTPNQTPLMFAALQNNRDFALFLVDKGAEIDDKSRKLLKIRKKRAPNGTWKKKPTAREQMLRIAELHGLTSWGRPLLPPGLASPLGTFNFPPTPRTPPSVTSVSPVTTPEKTKIEISKLEDKKEFHSIIIPEKKKTPKLKTPVKIDSNPVKPEIF</sequence>
<evidence type="ECO:0000313" key="5">
    <source>
        <dbReference type="EMBL" id="EAY09358.1"/>
    </source>
</evidence>
<reference evidence="5" key="2">
    <citation type="journal article" date="2007" name="Science">
        <title>Draft genome sequence of the sexually transmitted pathogen Trichomonas vaginalis.</title>
        <authorList>
            <person name="Carlton J.M."/>
            <person name="Hirt R.P."/>
            <person name="Silva J.C."/>
            <person name="Delcher A.L."/>
            <person name="Schatz M."/>
            <person name="Zhao Q."/>
            <person name="Wortman J.R."/>
            <person name="Bidwell S.L."/>
            <person name="Alsmark U.C.M."/>
            <person name="Besteiro S."/>
            <person name="Sicheritz-Ponten T."/>
            <person name="Noel C.J."/>
            <person name="Dacks J.B."/>
            <person name="Foster P.G."/>
            <person name="Simillion C."/>
            <person name="Van de Peer Y."/>
            <person name="Miranda-Saavedra D."/>
            <person name="Barton G.J."/>
            <person name="Westrop G.D."/>
            <person name="Mueller S."/>
            <person name="Dessi D."/>
            <person name="Fiori P.L."/>
            <person name="Ren Q."/>
            <person name="Paulsen I."/>
            <person name="Zhang H."/>
            <person name="Bastida-Corcuera F.D."/>
            <person name="Simoes-Barbosa A."/>
            <person name="Brown M.T."/>
            <person name="Hayes R.D."/>
            <person name="Mukherjee M."/>
            <person name="Okumura C.Y."/>
            <person name="Schneider R."/>
            <person name="Smith A.J."/>
            <person name="Vanacova S."/>
            <person name="Villalvazo M."/>
            <person name="Haas B.J."/>
            <person name="Pertea M."/>
            <person name="Feldblyum T.V."/>
            <person name="Utterback T.R."/>
            <person name="Shu C.L."/>
            <person name="Osoegawa K."/>
            <person name="de Jong P.J."/>
            <person name="Hrdy I."/>
            <person name="Horvathova L."/>
            <person name="Zubacova Z."/>
            <person name="Dolezal P."/>
            <person name="Malik S.B."/>
            <person name="Logsdon J.M. Jr."/>
            <person name="Henze K."/>
            <person name="Gupta A."/>
            <person name="Wang C.C."/>
            <person name="Dunne R.L."/>
            <person name="Upcroft J.A."/>
            <person name="Upcroft P."/>
            <person name="White O."/>
            <person name="Salzberg S.L."/>
            <person name="Tang P."/>
            <person name="Chiu C.-H."/>
            <person name="Lee Y.-S."/>
            <person name="Embley T.M."/>
            <person name="Coombs G.H."/>
            <person name="Mottram J.C."/>
            <person name="Tachezy J."/>
            <person name="Fraser-Liggett C.M."/>
            <person name="Johnson P.J."/>
        </authorList>
    </citation>
    <scope>NUCLEOTIDE SEQUENCE [LARGE SCALE GENOMIC DNA]</scope>
    <source>
        <strain evidence="5">G3</strain>
    </source>
</reference>
<feature type="repeat" description="ANK" evidence="3">
    <location>
        <begin position="366"/>
        <end position="398"/>
    </location>
</feature>
<keyword evidence="6" id="KW-1185">Reference proteome</keyword>
<dbReference type="SMR" id="A2EDA0"/>
<keyword evidence="1" id="KW-0677">Repeat</keyword>
<gene>
    <name evidence="5" type="ORF">TVAG_417800</name>
</gene>
<evidence type="ECO:0000256" key="3">
    <source>
        <dbReference type="PROSITE-ProRule" id="PRU00023"/>
    </source>
</evidence>
<evidence type="ECO:0000256" key="4">
    <source>
        <dbReference type="SAM" id="MobiDB-lite"/>
    </source>
</evidence>
<dbReference type="STRING" id="5722.A2EDA0"/>
<dbReference type="InterPro" id="IPR002110">
    <property type="entry name" value="Ankyrin_rpt"/>
</dbReference>
<dbReference type="InParanoid" id="A2EDA0"/>
<organism evidence="5 6">
    <name type="scientific">Trichomonas vaginalis (strain ATCC PRA-98 / G3)</name>
    <dbReference type="NCBI Taxonomy" id="412133"/>
    <lineage>
        <taxon>Eukaryota</taxon>
        <taxon>Metamonada</taxon>
        <taxon>Parabasalia</taxon>
        <taxon>Trichomonadida</taxon>
        <taxon>Trichomonadidae</taxon>
        <taxon>Trichomonas</taxon>
    </lineage>
</organism>
<feature type="repeat" description="ANK" evidence="3">
    <location>
        <begin position="399"/>
        <end position="431"/>
    </location>
</feature>
<dbReference type="RefSeq" id="XP_001321581.1">
    <property type="nucleotide sequence ID" value="XM_001321546.1"/>
</dbReference>
<accession>A2EDA0</accession>
<dbReference type="KEGG" id="tva:4767275"/>
<feature type="repeat" description="ANK" evidence="3">
    <location>
        <begin position="443"/>
        <end position="475"/>
    </location>
</feature>
<evidence type="ECO:0000256" key="2">
    <source>
        <dbReference type="ARBA" id="ARBA00023043"/>
    </source>
</evidence>
<dbReference type="PANTHER" id="PTHR24171:SF9">
    <property type="entry name" value="ANKYRIN REPEAT DOMAIN-CONTAINING PROTEIN 39"/>
    <property type="match status" value="1"/>
</dbReference>
<dbReference type="SUPFAM" id="SSF48403">
    <property type="entry name" value="Ankyrin repeat"/>
    <property type="match status" value="1"/>
</dbReference>
<dbReference type="PROSITE" id="PS50088">
    <property type="entry name" value="ANK_REPEAT"/>
    <property type="match status" value="3"/>
</dbReference>
<proteinExistence type="predicted"/>
<feature type="region of interest" description="Disordered" evidence="4">
    <location>
        <begin position="576"/>
        <end position="595"/>
    </location>
</feature>
<reference evidence="5" key="1">
    <citation type="submission" date="2006-10" db="EMBL/GenBank/DDBJ databases">
        <authorList>
            <person name="Amadeo P."/>
            <person name="Zhao Q."/>
            <person name="Wortman J."/>
            <person name="Fraser-Liggett C."/>
            <person name="Carlton J."/>
        </authorList>
    </citation>
    <scope>NUCLEOTIDE SEQUENCE</scope>
    <source>
        <strain evidence="5">G3</strain>
    </source>
</reference>
<dbReference type="PRINTS" id="PR01415">
    <property type="entry name" value="ANKYRIN"/>
</dbReference>
<dbReference type="VEuPathDB" id="TrichDB:TVAGG3_0876200"/>
<protein>
    <submittedName>
        <fullName evidence="5">Uncharacterized protein</fullName>
    </submittedName>
</protein>
<evidence type="ECO:0000313" key="6">
    <source>
        <dbReference type="Proteomes" id="UP000001542"/>
    </source>
</evidence>
<dbReference type="AlphaFoldDB" id="A2EDA0"/>
<dbReference type="Pfam" id="PF12796">
    <property type="entry name" value="Ank_2"/>
    <property type="match status" value="2"/>
</dbReference>
<dbReference type="Gene3D" id="1.25.40.20">
    <property type="entry name" value="Ankyrin repeat-containing domain"/>
    <property type="match status" value="1"/>
</dbReference>
<dbReference type="EMBL" id="DS113359">
    <property type="protein sequence ID" value="EAY09358.1"/>
    <property type="molecule type" value="Genomic_DNA"/>
</dbReference>
<dbReference type="InterPro" id="IPR036770">
    <property type="entry name" value="Ankyrin_rpt-contain_sf"/>
</dbReference>
<dbReference type="eggNOG" id="KOG4177">
    <property type="taxonomic scope" value="Eukaryota"/>
</dbReference>
<dbReference type="VEuPathDB" id="TrichDB:TVAG_417800"/>
<keyword evidence="2 3" id="KW-0040">ANK repeat</keyword>
<evidence type="ECO:0000256" key="1">
    <source>
        <dbReference type="ARBA" id="ARBA00022737"/>
    </source>
</evidence>
<dbReference type="OrthoDB" id="19174at2759"/>
<dbReference type="SMART" id="SM00248">
    <property type="entry name" value="ANK"/>
    <property type="match status" value="6"/>
</dbReference>